<dbReference type="EMBL" id="JAVCAP010000038">
    <property type="protein sequence ID" value="MDP8568953.1"/>
    <property type="molecule type" value="Genomic_DNA"/>
</dbReference>
<protein>
    <submittedName>
        <fullName evidence="3">Choice-of-anchor I family protein</fullName>
    </submittedName>
</protein>
<keyword evidence="1" id="KW-0732">Signal</keyword>
<feature type="chain" id="PRO_5046273343" evidence="1">
    <location>
        <begin position="21"/>
        <end position="499"/>
    </location>
</feature>
<dbReference type="InterPro" id="IPR011044">
    <property type="entry name" value="Quino_amine_DH_bsu"/>
</dbReference>
<evidence type="ECO:0000259" key="2">
    <source>
        <dbReference type="Pfam" id="PF22494"/>
    </source>
</evidence>
<dbReference type="InterPro" id="IPR052956">
    <property type="entry name" value="Mesenchyme-surface_protein"/>
</dbReference>
<organism evidence="3 4">
    <name type="scientific">Methylophilus aquaticus</name>
    <dbReference type="NCBI Taxonomy" id="1971610"/>
    <lineage>
        <taxon>Bacteria</taxon>
        <taxon>Pseudomonadati</taxon>
        <taxon>Pseudomonadota</taxon>
        <taxon>Betaproteobacteria</taxon>
        <taxon>Nitrosomonadales</taxon>
        <taxon>Methylophilaceae</taxon>
        <taxon>Methylophilus</taxon>
    </lineage>
</organism>
<dbReference type="Pfam" id="PF22494">
    <property type="entry name" value="choice_anch_I"/>
    <property type="match status" value="1"/>
</dbReference>
<evidence type="ECO:0000313" key="3">
    <source>
        <dbReference type="EMBL" id="MDP8568953.1"/>
    </source>
</evidence>
<dbReference type="NCBIfam" id="NF038117">
    <property type="entry name" value="choice_anch_I"/>
    <property type="match status" value="1"/>
</dbReference>
<dbReference type="InterPro" id="IPR011048">
    <property type="entry name" value="Haem_d1_sf"/>
</dbReference>
<gene>
    <name evidence="3" type="ORF">Q9291_13970</name>
</gene>
<comment type="caution">
    <text evidence="3">The sequence shown here is derived from an EMBL/GenBank/DDBJ whole genome shotgun (WGS) entry which is preliminary data.</text>
</comment>
<dbReference type="RefSeq" id="WP_306390752.1">
    <property type="nucleotide sequence ID" value="NZ_JAVCAP010000038.1"/>
</dbReference>
<dbReference type="PANTHER" id="PTHR46928:SF1">
    <property type="entry name" value="MESENCHYME-SPECIFIC CELL SURFACE GLYCOPROTEIN"/>
    <property type="match status" value="1"/>
</dbReference>
<evidence type="ECO:0000256" key="1">
    <source>
        <dbReference type="SAM" id="SignalP"/>
    </source>
</evidence>
<feature type="domain" description="Choice-of-anchor I" evidence="2">
    <location>
        <begin position="45"/>
        <end position="471"/>
    </location>
</feature>
<dbReference type="InterPro" id="IPR055188">
    <property type="entry name" value="Choice_anch_I"/>
</dbReference>
<evidence type="ECO:0000313" key="4">
    <source>
        <dbReference type="Proteomes" id="UP001225906"/>
    </source>
</evidence>
<dbReference type="Gene3D" id="2.130.10.10">
    <property type="entry name" value="YVTN repeat-like/Quinoprotein amine dehydrogenase"/>
    <property type="match status" value="2"/>
</dbReference>
<sequence>MKKLFYMTSLALLSMSAAQAATSSVTFSKMWTYDHASTGVSGLLSEIPAYDQLTNTLWVAGVTGVDVLNATSGSLVQHIDTRSYGSINSVTVKNGVAAFAIENSVRTNAGVVTLFDTSTRSLLAGTNTIAVGALPDMLTFTPDGSKLLVANEGTPSVYGSKVGNTVPANYGASASDPVGSVTVIDMTTRAVAATATLGGVATTGTHIRTNTGMDFEPEYIAVSADGSKAYVTLQEANAIGILDLNTNTFQSVVGLGAKDFSAPGNQIDPSDRGGINFVSPNVKGLYMPDGIATYQSAGSTYLVMANEGDYREDDADKARASSLGVSGDAARLQISTTDSTAGDLYVAGARSFSIRDAAGALVYDSGDILDKEAALRGIYDDGRSDDKGVEPEGVALFQLGGMTIAAIGLERTTQAAIALFDITDPNKVSFLDMIVSAGDISPEGLVSFTAAGKTYLAFANEVSGTTSVYQVAAVPEPEQAALWLAGLLALVQAKRKKRA</sequence>
<feature type="signal peptide" evidence="1">
    <location>
        <begin position="1"/>
        <end position="20"/>
    </location>
</feature>
<proteinExistence type="predicted"/>
<dbReference type="SUPFAM" id="SSF50969">
    <property type="entry name" value="YVTN repeat-like/Quinoprotein amine dehydrogenase"/>
    <property type="match status" value="1"/>
</dbReference>
<name>A0ABT9JWK7_9PROT</name>
<accession>A0ABT9JWK7</accession>
<dbReference type="Proteomes" id="UP001225906">
    <property type="component" value="Unassembled WGS sequence"/>
</dbReference>
<reference evidence="4" key="1">
    <citation type="journal article" date="2019" name="Int. J. Syst. Evol. Microbiol.">
        <title>The Global Catalogue of Microorganisms (GCM) 10K type strain sequencing project: providing services to taxonomists for standard genome sequencing and annotation.</title>
        <authorList>
            <consortium name="The Broad Institute Genomics Platform"/>
            <consortium name="The Broad Institute Genome Sequencing Center for Infectious Disease"/>
            <person name="Wu L."/>
            <person name="Ma J."/>
        </authorList>
    </citation>
    <scope>NUCLEOTIDE SEQUENCE [LARGE SCALE GENOMIC DNA]</scope>
    <source>
        <strain evidence="4">VKM B-3159</strain>
    </source>
</reference>
<dbReference type="PANTHER" id="PTHR46928">
    <property type="entry name" value="MESENCHYME-SPECIFIC CELL SURFACE GLYCOPROTEIN"/>
    <property type="match status" value="1"/>
</dbReference>
<keyword evidence="4" id="KW-1185">Reference proteome</keyword>
<dbReference type="SUPFAM" id="SSF51004">
    <property type="entry name" value="C-terminal (heme d1) domain of cytochrome cd1-nitrite reductase"/>
    <property type="match status" value="1"/>
</dbReference>
<dbReference type="InterPro" id="IPR015943">
    <property type="entry name" value="WD40/YVTN_repeat-like_dom_sf"/>
</dbReference>